<sequence>MIASKAVYRAADVSDGGICDKVAKILTGTDEEAASILEMIPGSLSDRWRLG</sequence>
<organism evidence="1 2">
    <name type="scientific">Trichinella nativa</name>
    <dbReference type="NCBI Taxonomy" id="6335"/>
    <lineage>
        <taxon>Eukaryota</taxon>
        <taxon>Metazoa</taxon>
        <taxon>Ecdysozoa</taxon>
        <taxon>Nematoda</taxon>
        <taxon>Enoplea</taxon>
        <taxon>Dorylaimia</taxon>
        <taxon>Trichinellida</taxon>
        <taxon>Trichinellidae</taxon>
        <taxon>Trichinella</taxon>
    </lineage>
</organism>
<accession>A0A0V1LR49</accession>
<dbReference type="AlphaFoldDB" id="A0A0V1LR49"/>
<dbReference type="Proteomes" id="UP000054721">
    <property type="component" value="Unassembled WGS sequence"/>
</dbReference>
<reference evidence="1 2" key="1">
    <citation type="submission" date="2015-05" db="EMBL/GenBank/DDBJ databases">
        <title>Evolution of Trichinella species and genotypes.</title>
        <authorList>
            <person name="Korhonen P.K."/>
            <person name="Edoardo P."/>
            <person name="Giuseppe L.R."/>
            <person name="Gasser R.B."/>
        </authorList>
    </citation>
    <scope>NUCLEOTIDE SEQUENCE [LARGE SCALE GENOMIC DNA]</scope>
    <source>
        <strain evidence="1">ISS10</strain>
    </source>
</reference>
<comment type="caution">
    <text evidence="1">The sequence shown here is derived from an EMBL/GenBank/DDBJ whole genome shotgun (WGS) entry which is preliminary data.</text>
</comment>
<evidence type="ECO:0000313" key="2">
    <source>
        <dbReference type="Proteomes" id="UP000054721"/>
    </source>
</evidence>
<proteinExistence type="predicted"/>
<evidence type="ECO:0000313" key="1">
    <source>
        <dbReference type="EMBL" id="KRZ62010.1"/>
    </source>
</evidence>
<gene>
    <name evidence="1" type="ORF">T02_5820</name>
</gene>
<dbReference type="EMBL" id="JYDW01000012">
    <property type="protein sequence ID" value="KRZ62010.1"/>
    <property type="molecule type" value="Genomic_DNA"/>
</dbReference>
<keyword evidence="2" id="KW-1185">Reference proteome</keyword>
<name>A0A0V1LR49_9BILA</name>
<protein>
    <submittedName>
        <fullName evidence="1">Uncharacterized protein</fullName>
    </submittedName>
</protein>